<dbReference type="PROSITE" id="PS51257">
    <property type="entry name" value="PROKAR_LIPOPROTEIN"/>
    <property type="match status" value="1"/>
</dbReference>
<keyword evidence="3" id="KW-1185">Reference proteome</keyword>
<evidence type="ECO:0000259" key="1">
    <source>
        <dbReference type="Pfam" id="PF11845"/>
    </source>
</evidence>
<proteinExistence type="predicted"/>
<accession>A0ABX5XK30</accession>
<reference evidence="2 3" key="1">
    <citation type="submission" date="2019-02" db="EMBL/GenBank/DDBJ databases">
        <title>Deep-cultivation of Planctomycetes and their phenomic and genomic characterization uncovers novel biology.</title>
        <authorList>
            <person name="Wiegand S."/>
            <person name="Jogler M."/>
            <person name="Boedeker C."/>
            <person name="Pinto D."/>
            <person name="Vollmers J."/>
            <person name="Rivas-Marin E."/>
            <person name="Kohn T."/>
            <person name="Peeters S.H."/>
            <person name="Heuer A."/>
            <person name="Rast P."/>
            <person name="Oberbeckmann S."/>
            <person name="Bunk B."/>
            <person name="Jeske O."/>
            <person name="Meyerdierks A."/>
            <person name="Storesund J.E."/>
            <person name="Kallscheuer N."/>
            <person name="Luecker S."/>
            <person name="Lage O.M."/>
            <person name="Pohl T."/>
            <person name="Merkel B.J."/>
            <person name="Hornburger P."/>
            <person name="Mueller R.-W."/>
            <person name="Bruemmer F."/>
            <person name="Labrenz M."/>
            <person name="Spormann A.M."/>
            <person name="Op den Camp H."/>
            <person name="Overmann J."/>
            <person name="Amann R."/>
            <person name="Jetten M.S.M."/>
            <person name="Mascher T."/>
            <person name="Medema M.H."/>
            <person name="Devos D.P."/>
            <person name="Kaster A.-K."/>
            <person name="Ovreas L."/>
            <person name="Rohde M."/>
            <person name="Galperin M.Y."/>
            <person name="Jogler C."/>
        </authorList>
    </citation>
    <scope>NUCLEOTIDE SEQUENCE [LARGE SCALE GENOMIC DNA]</scope>
    <source>
        <strain evidence="2 3">TBK1r</strain>
    </source>
</reference>
<dbReference type="EMBL" id="CP036432">
    <property type="protein sequence ID" value="QDV82338.1"/>
    <property type="molecule type" value="Genomic_DNA"/>
</dbReference>
<protein>
    <recommendedName>
        <fullName evidence="1">Tll0287-like domain-containing protein</fullName>
    </recommendedName>
</protein>
<dbReference type="Pfam" id="PF11845">
    <property type="entry name" value="Tll0287-like"/>
    <property type="match status" value="1"/>
</dbReference>
<gene>
    <name evidence="2" type="ORF">TBK1r_12670</name>
</gene>
<sequence>MKRTHHPTSALLLLLFTATGCTGTKTAPVTDQTRTSEPSRSIVEGAMPSEESKAAMLAAKDALFTRLSGRLMEAMADAGPAGAIGVCSQEAAKIADEVGAEHAVQIGRTGVRLRNPNNQPPEWAAALVEQKVDTPVFAVLSDDSAAALLPIKLQAQCLLCHGPEEQILPEIKQKLAQLYPDDRATGFNEGELRGWFWIQE</sequence>
<feature type="domain" description="Tll0287-like" evidence="1">
    <location>
        <begin position="68"/>
        <end position="198"/>
    </location>
</feature>
<name>A0ABX5XK30_9BACT</name>
<dbReference type="RefSeq" id="WP_145208142.1">
    <property type="nucleotide sequence ID" value="NZ_CP036432.1"/>
</dbReference>
<organism evidence="2 3">
    <name type="scientific">Stieleria magnilauensis</name>
    <dbReference type="NCBI Taxonomy" id="2527963"/>
    <lineage>
        <taxon>Bacteria</taxon>
        <taxon>Pseudomonadati</taxon>
        <taxon>Planctomycetota</taxon>
        <taxon>Planctomycetia</taxon>
        <taxon>Pirellulales</taxon>
        <taxon>Pirellulaceae</taxon>
        <taxon>Stieleria</taxon>
    </lineage>
</organism>
<dbReference type="InterPro" id="IPR021796">
    <property type="entry name" value="Tll0287-like_dom"/>
</dbReference>
<evidence type="ECO:0000313" key="3">
    <source>
        <dbReference type="Proteomes" id="UP000318081"/>
    </source>
</evidence>
<evidence type="ECO:0000313" key="2">
    <source>
        <dbReference type="EMBL" id="QDV82338.1"/>
    </source>
</evidence>
<dbReference type="Proteomes" id="UP000318081">
    <property type="component" value="Chromosome"/>
</dbReference>